<sequence length="127" mass="14316">MSNYSLYMTDVKGNRKTLGCCDGSFRSDPHFPRTCADSTFVTPEVTQDNSAGIGWLTTPRDLRGFKRRLPPLAGERAGNRSWEAPEFLDTEEQMTEEDAETRKEEAAPWRSGTPPESEPTETLEDVR</sequence>
<protein>
    <submittedName>
        <fullName evidence="2">Uncharacterized protein</fullName>
    </submittedName>
</protein>
<gene>
    <name evidence="2" type="ORF">NDU88_006587</name>
</gene>
<proteinExistence type="predicted"/>
<dbReference type="EMBL" id="JANPWB010000012">
    <property type="protein sequence ID" value="KAJ1118396.1"/>
    <property type="molecule type" value="Genomic_DNA"/>
</dbReference>
<reference evidence="2" key="1">
    <citation type="journal article" date="2022" name="bioRxiv">
        <title>Sequencing and chromosome-scale assembly of the giantPleurodeles waltlgenome.</title>
        <authorList>
            <person name="Brown T."/>
            <person name="Elewa A."/>
            <person name="Iarovenko S."/>
            <person name="Subramanian E."/>
            <person name="Araus A.J."/>
            <person name="Petzold A."/>
            <person name="Susuki M."/>
            <person name="Suzuki K.-i.T."/>
            <person name="Hayashi T."/>
            <person name="Toyoda A."/>
            <person name="Oliveira C."/>
            <person name="Osipova E."/>
            <person name="Leigh N.D."/>
            <person name="Simon A."/>
            <person name="Yun M.H."/>
        </authorList>
    </citation>
    <scope>NUCLEOTIDE SEQUENCE</scope>
    <source>
        <strain evidence="2">20211129_DDA</strain>
        <tissue evidence="2">Liver</tissue>
    </source>
</reference>
<feature type="region of interest" description="Disordered" evidence="1">
    <location>
        <begin position="69"/>
        <end position="127"/>
    </location>
</feature>
<name>A0AAV7NR63_PLEWA</name>
<accession>A0AAV7NR63</accession>
<dbReference type="AlphaFoldDB" id="A0AAV7NR63"/>
<organism evidence="2 3">
    <name type="scientific">Pleurodeles waltl</name>
    <name type="common">Iberian ribbed newt</name>
    <dbReference type="NCBI Taxonomy" id="8319"/>
    <lineage>
        <taxon>Eukaryota</taxon>
        <taxon>Metazoa</taxon>
        <taxon>Chordata</taxon>
        <taxon>Craniata</taxon>
        <taxon>Vertebrata</taxon>
        <taxon>Euteleostomi</taxon>
        <taxon>Amphibia</taxon>
        <taxon>Batrachia</taxon>
        <taxon>Caudata</taxon>
        <taxon>Salamandroidea</taxon>
        <taxon>Salamandridae</taxon>
        <taxon>Pleurodelinae</taxon>
        <taxon>Pleurodeles</taxon>
    </lineage>
</organism>
<evidence type="ECO:0000256" key="1">
    <source>
        <dbReference type="SAM" id="MobiDB-lite"/>
    </source>
</evidence>
<feature type="compositionally biased region" description="Acidic residues" evidence="1">
    <location>
        <begin position="118"/>
        <end position="127"/>
    </location>
</feature>
<evidence type="ECO:0000313" key="3">
    <source>
        <dbReference type="Proteomes" id="UP001066276"/>
    </source>
</evidence>
<feature type="compositionally biased region" description="Acidic residues" evidence="1">
    <location>
        <begin position="86"/>
        <end position="99"/>
    </location>
</feature>
<comment type="caution">
    <text evidence="2">The sequence shown here is derived from an EMBL/GenBank/DDBJ whole genome shotgun (WGS) entry which is preliminary data.</text>
</comment>
<dbReference type="Proteomes" id="UP001066276">
    <property type="component" value="Chromosome 8"/>
</dbReference>
<evidence type="ECO:0000313" key="2">
    <source>
        <dbReference type="EMBL" id="KAJ1118396.1"/>
    </source>
</evidence>
<keyword evidence="3" id="KW-1185">Reference proteome</keyword>